<gene>
    <name evidence="1" type="ORF">CW362_34445</name>
</gene>
<evidence type="ECO:0000313" key="2">
    <source>
        <dbReference type="Proteomes" id="UP000236178"/>
    </source>
</evidence>
<dbReference type="PANTHER" id="PTHR34613:SF1">
    <property type="entry name" value="SLL6017 PROTEIN"/>
    <property type="match status" value="1"/>
</dbReference>
<dbReference type="AlphaFoldDB" id="A0A2I0SF67"/>
<dbReference type="RefSeq" id="WP_103553547.1">
    <property type="nucleotide sequence ID" value="NZ_JBHJSK010000016.1"/>
</dbReference>
<sequence>MAPVNYFFQNPVADQLRAEGRVEGRVEDRIEMILRILELRGIEVSEATRLRVQACSDLEQLKIWSERAVHVTDPADLFAPERD</sequence>
<keyword evidence="2" id="KW-1185">Reference proteome</keyword>
<dbReference type="EMBL" id="PJOS01000106">
    <property type="protein sequence ID" value="PKT68539.1"/>
    <property type="molecule type" value="Genomic_DNA"/>
</dbReference>
<protein>
    <submittedName>
        <fullName evidence="1">Uncharacterized protein</fullName>
    </submittedName>
</protein>
<dbReference type="PANTHER" id="PTHR34613">
    <property type="entry name" value="SLL0800 PROTEIN"/>
    <property type="match status" value="1"/>
</dbReference>
<organism evidence="1 2">
    <name type="scientific">Streptomyces populi</name>
    <dbReference type="NCBI Taxonomy" id="2058924"/>
    <lineage>
        <taxon>Bacteria</taxon>
        <taxon>Bacillati</taxon>
        <taxon>Actinomycetota</taxon>
        <taxon>Actinomycetes</taxon>
        <taxon>Kitasatosporales</taxon>
        <taxon>Streptomycetaceae</taxon>
        <taxon>Streptomyces</taxon>
    </lineage>
</organism>
<evidence type="ECO:0000313" key="1">
    <source>
        <dbReference type="EMBL" id="PKT68539.1"/>
    </source>
</evidence>
<accession>A0A2I0SF67</accession>
<reference evidence="1 2" key="1">
    <citation type="submission" date="2017-12" db="EMBL/GenBank/DDBJ databases">
        <title>Streptomyces populusis sp. nov., a novel endophytic actinobacterium isolated from stems of Populus adenopoda Maxim.</title>
        <authorList>
            <person name="Wang Z."/>
        </authorList>
    </citation>
    <scope>NUCLEOTIDE SEQUENCE [LARGE SCALE GENOMIC DNA]</scope>
    <source>
        <strain evidence="1 2">A249</strain>
    </source>
</reference>
<dbReference type="OrthoDB" id="3539696at2"/>
<proteinExistence type="predicted"/>
<name>A0A2I0SF67_9ACTN</name>
<comment type="caution">
    <text evidence="1">The sequence shown here is derived from an EMBL/GenBank/DDBJ whole genome shotgun (WGS) entry which is preliminary data.</text>
</comment>
<dbReference type="Proteomes" id="UP000236178">
    <property type="component" value="Unassembled WGS sequence"/>
</dbReference>